<dbReference type="eggNOG" id="COG0793">
    <property type="taxonomic scope" value="Bacteria"/>
</dbReference>
<evidence type="ECO:0000313" key="8">
    <source>
        <dbReference type="Proteomes" id="UP000008221"/>
    </source>
</evidence>
<evidence type="ECO:0000256" key="2">
    <source>
        <dbReference type="ARBA" id="ARBA00022670"/>
    </source>
</evidence>
<dbReference type="InterPro" id="IPR005151">
    <property type="entry name" value="Tail-specific_protease"/>
</dbReference>
<organism evidence="7 8">
    <name type="scientific">Acidothermus cellulolyticus (strain ATCC 43068 / DSM 8971 / 11B)</name>
    <dbReference type="NCBI Taxonomy" id="351607"/>
    <lineage>
        <taxon>Bacteria</taxon>
        <taxon>Bacillati</taxon>
        <taxon>Actinomycetota</taxon>
        <taxon>Actinomycetes</taxon>
        <taxon>Acidothermales</taxon>
        <taxon>Acidothermaceae</taxon>
        <taxon>Acidothermus</taxon>
    </lineage>
</organism>
<dbReference type="SUPFAM" id="SSF52096">
    <property type="entry name" value="ClpP/crotonase"/>
    <property type="match status" value="1"/>
</dbReference>
<keyword evidence="3 5" id="KW-0378">Hydrolase</keyword>
<dbReference type="Pfam" id="PF03572">
    <property type="entry name" value="Peptidase_S41"/>
    <property type="match status" value="1"/>
</dbReference>
<dbReference type="InterPro" id="IPR001478">
    <property type="entry name" value="PDZ"/>
</dbReference>
<reference evidence="7 8" key="1">
    <citation type="journal article" date="2009" name="Genome Res.">
        <title>Complete genome of the cellulolytic thermophile Acidothermus cellulolyticus 11B provides insights into its ecophysiological and evolutionary adaptations.</title>
        <authorList>
            <person name="Barabote R.D."/>
            <person name="Xie G."/>
            <person name="Leu D.H."/>
            <person name="Normand P."/>
            <person name="Necsulea A."/>
            <person name="Daubin V."/>
            <person name="Medigue C."/>
            <person name="Adney W.S."/>
            <person name="Xu X.C."/>
            <person name="Lapidus A."/>
            <person name="Parales R.E."/>
            <person name="Detter C."/>
            <person name="Pujic P."/>
            <person name="Bruce D."/>
            <person name="Lavire C."/>
            <person name="Challacombe J.F."/>
            <person name="Brettin T.S."/>
            <person name="Berry A.M."/>
        </authorList>
    </citation>
    <scope>NUCLEOTIDE SEQUENCE [LARGE SCALE GENOMIC DNA]</scope>
    <source>
        <strain evidence="8">ATCC 43068 / DSM 8971 / 11B</strain>
    </source>
</reference>
<dbReference type="Gene3D" id="2.30.42.10">
    <property type="match status" value="1"/>
</dbReference>
<dbReference type="InterPro" id="IPR041489">
    <property type="entry name" value="PDZ_6"/>
</dbReference>
<protein>
    <submittedName>
        <fullName evidence="7">C-terminal processing peptidase-3</fullName>
        <ecNumber evidence="7">3.4.21.102</ecNumber>
    </submittedName>
</protein>
<feature type="domain" description="PDZ" evidence="6">
    <location>
        <begin position="97"/>
        <end position="180"/>
    </location>
</feature>
<dbReference type="CDD" id="cd07560">
    <property type="entry name" value="Peptidase_S41_CPP"/>
    <property type="match status" value="1"/>
</dbReference>
<dbReference type="PANTHER" id="PTHR32060:SF30">
    <property type="entry name" value="CARBOXY-TERMINAL PROCESSING PROTEASE CTPA"/>
    <property type="match status" value="1"/>
</dbReference>
<dbReference type="Proteomes" id="UP000008221">
    <property type="component" value="Chromosome"/>
</dbReference>
<keyword evidence="2 5" id="KW-0645">Protease</keyword>
<dbReference type="NCBIfam" id="TIGR00225">
    <property type="entry name" value="prc"/>
    <property type="match status" value="1"/>
</dbReference>
<evidence type="ECO:0000256" key="1">
    <source>
        <dbReference type="ARBA" id="ARBA00009179"/>
    </source>
</evidence>
<evidence type="ECO:0000256" key="5">
    <source>
        <dbReference type="RuleBase" id="RU004404"/>
    </source>
</evidence>
<accession>A0LVP1</accession>
<dbReference type="STRING" id="351607.Acel_1729"/>
<evidence type="ECO:0000256" key="3">
    <source>
        <dbReference type="ARBA" id="ARBA00022801"/>
    </source>
</evidence>
<dbReference type="Gene3D" id="3.30.750.44">
    <property type="match status" value="1"/>
</dbReference>
<evidence type="ECO:0000313" key="7">
    <source>
        <dbReference type="EMBL" id="ABK53501.1"/>
    </source>
</evidence>
<dbReference type="EMBL" id="CP000481">
    <property type="protein sequence ID" value="ABK53501.1"/>
    <property type="molecule type" value="Genomic_DNA"/>
</dbReference>
<dbReference type="SUPFAM" id="SSF50156">
    <property type="entry name" value="PDZ domain-like"/>
    <property type="match status" value="1"/>
</dbReference>
<evidence type="ECO:0000259" key="6">
    <source>
        <dbReference type="PROSITE" id="PS50106"/>
    </source>
</evidence>
<dbReference type="PANTHER" id="PTHR32060">
    <property type="entry name" value="TAIL-SPECIFIC PROTEASE"/>
    <property type="match status" value="1"/>
</dbReference>
<dbReference type="SMART" id="SM00228">
    <property type="entry name" value="PDZ"/>
    <property type="match status" value="1"/>
</dbReference>
<keyword evidence="4 5" id="KW-0720">Serine protease</keyword>
<gene>
    <name evidence="7" type="ordered locus">Acel_1729</name>
</gene>
<dbReference type="Pfam" id="PF17820">
    <property type="entry name" value="PDZ_6"/>
    <property type="match status" value="1"/>
</dbReference>
<keyword evidence="8" id="KW-1185">Reference proteome</keyword>
<name>A0LVP1_ACIC1</name>
<sequence>MRISRRSRWVRIGGAVLALASIYSAGVVTGVLGSSGSAPQRPAAAPSSPGFLDQVEQTILRNAAKPVTADELDRSAIRGMLDALDDKWSSYYSAADFASFENVMNGQYTGVGLWVHRDASGAVTVLNVQAGSPADRAGVRSGDVVLAVGGVPVAGRSIADVVTALRGDAGTTVTLTYRRGDVVRTVTMRRSAVASEDVTAATQNGVMIIKVSAFSRGVANRVRALDSLARTQRDRGIVLDLRGNPGGLLEEGVQTASVFLDGGLVATFVRRGAQPVALKAAPGGDIATPLAVLVDGGTASAAEIVAGALQDRQRAVVVGSPTFGKGSVQQPIPLADGSAIEFTVGTYLTPAGRSLDGVGVQPDVPVAANAPPSLALEEAVDVISGLLANAGTSGHG</sequence>
<dbReference type="KEGG" id="ace:Acel_1729"/>
<evidence type="ECO:0000256" key="4">
    <source>
        <dbReference type="ARBA" id="ARBA00022825"/>
    </source>
</evidence>
<dbReference type="InterPro" id="IPR029045">
    <property type="entry name" value="ClpP/crotonase-like_dom_sf"/>
</dbReference>
<dbReference type="OrthoDB" id="9812068at2"/>
<dbReference type="InterPro" id="IPR036034">
    <property type="entry name" value="PDZ_sf"/>
</dbReference>
<dbReference type="GO" id="GO:0030288">
    <property type="term" value="C:outer membrane-bounded periplasmic space"/>
    <property type="evidence" value="ECO:0007669"/>
    <property type="project" value="TreeGrafter"/>
</dbReference>
<dbReference type="RefSeq" id="WP_011720564.1">
    <property type="nucleotide sequence ID" value="NC_008578.1"/>
</dbReference>
<dbReference type="GO" id="GO:0007165">
    <property type="term" value="P:signal transduction"/>
    <property type="evidence" value="ECO:0007669"/>
    <property type="project" value="TreeGrafter"/>
</dbReference>
<dbReference type="EC" id="3.4.21.102" evidence="7"/>
<comment type="similarity">
    <text evidence="1 5">Belongs to the peptidase S41A family.</text>
</comment>
<dbReference type="AlphaFoldDB" id="A0LVP1"/>
<dbReference type="GO" id="GO:0006508">
    <property type="term" value="P:proteolysis"/>
    <property type="evidence" value="ECO:0007669"/>
    <property type="project" value="UniProtKB-KW"/>
</dbReference>
<dbReference type="GO" id="GO:0004252">
    <property type="term" value="F:serine-type endopeptidase activity"/>
    <property type="evidence" value="ECO:0007669"/>
    <property type="project" value="UniProtKB-EC"/>
</dbReference>
<dbReference type="InParanoid" id="A0LVP1"/>
<dbReference type="CDD" id="cd06782">
    <property type="entry name" value="cpPDZ_CPP-like"/>
    <property type="match status" value="1"/>
</dbReference>
<dbReference type="PROSITE" id="PS50106">
    <property type="entry name" value="PDZ"/>
    <property type="match status" value="1"/>
</dbReference>
<dbReference type="Gene3D" id="3.90.226.10">
    <property type="entry name" value="2-enoyl-CoA Hydratase, Chain A, domain 1"/>
    <property type="match status" value="1"/>
</dbReference>
<dbReference type="InterPro" id="IPR004447">
    <property type="entry name" value="Peptidase_S41A"/>
</dbReference>
<proteinExistence type="inferred from homology"/>
<dbReference type="SMART" id="SM00245">
    <property type="entry name" value="TSPc"/>
    <property type="match status" value="1"/>
</dbReference>
<dbReference type="HOGENOM" id="CLU_017295_3_2_11"/>